<dbReference type="AlphaFoldDB" id="A0A6H0G090"/>
<dbReference type="Proteomes" id="UP000501692">
    <property type="component" value="Plasmid pA1254_4"/>
</dbReference>
<name>A0A6H0G090_ACIPI</name>
<evidence type="ECO:0000313" key="2">
    <source>
        <dbReference type="Proteomes" id="UP000501692"/>
    </source>
</evidence>
<gene>
    <name evidence="1" type="ORF">G8E09_19770</name>
</gene>
<reference evidence="1 2" key="1">
    <citation type="submission" date="2020-03" db="EMBL/GenBank/DDBJ databases">
        <authorList>
            <person name="Zhang L."/>
            <person name="Han X."/>
            <person name="Chen Y."/>
            <person name="Yu Y."/>
        </authorList>
    </citation>
    <scope>NUCLEOTIDE SEQUENCE [LARGE SCALE GENOMIC DNA]</scope>
    <source>
        <strain evidence="1 2">A1254</strain>
        <plasmid evidence="2">pa1254_4</plasmid>
    </source>
</reference>
<dbReference type="RefSeq" id="WP_167564517.1">
    <property type="nucleotide sequence ID" value="NZ_CP049810.1"/>
</dbReference>
<organism evidence="1 2">
    <name type="scientific">Acinetobacter pittii</name>
    <name type="common">Acinetobacter genomosp. 3</name>
    <dbReference type="NCBI Taxonomy" id="48296"/>
    <lineage>
        <taxon>Bacteria</taxon>
        <taxon>Pseudomonadati</taxon>
        <taxon>Pseudomonadota</taxon>
        <taxon>Gammaproteobacteria</taxon>
        <taxon>Moraxellales</taxon>
        <taxon>Moraxellaceae</taxon>
        <taxon>Acinetobacter</taxon>
        <taxon>Acinetobacter calcoaceticus/baumannii complex</taxon>
    </lineage>
</organism>
<keyword evidence="1" id="KW-0614">Plasmid</keyword>
<dbReference type="EMBL" id="CP049810">
    <property type="protein sequence ID" value="QIT20043.1"/>
    <property type="molecule type" value="Genomic_DNA"/>
</dbReference>
<sequence length="333" mass="38925">MKIEKVIANWIKEEYELDVISRQQLFLKYLEFWFTDHLNDQPIEKSSYFSNKNFYRLCDYLIDEKILIGFNHNTRGYTYFIKKGSKPTSEMAVSAIYPLGFLSHLTAMNLYGIGNTQTSGIYFTCPARKDWKHLCLKNIKQRFKNLTISDSISNEYIEINGLTLSTQSILDPYPHQNILEEAGSTKALIIINRKVLVESEWWNHCHIQNIVDLYLDMLRAPHYCGGISHVLNIYQNSLLKDKDLLQELLNTLTKTGSIIDRARFGYIFDKILGITAPELNDWKSEQKEKRGSSRKLFSNFDFDEFFDDEWNLSINHPTLKNLHKELNPKADLT</sequence>
<evidence type="ECO:0000313" key="1">
    <source>
        <dbReference type="EMBL" id="QIT20043.1"/>
    </source>
</evidence>
<geneLocation type="plasmid" evidence="2">
    <name>pa1254_4</name>
</geneLocation>
<accession>A0A6H0G090</accession>
<protein>
    <submittedName>
        <fullName evidence="1">Uncharacterized protein</fullName>
    </submittedName>
</protein>
<proteinExistence type="predicted"/>